<dbReference type="FunFam" id="3.40.50.1820:FF:000028">
    <property type="entry name" value="S9 family peptidase"/>
    <property type="match status" value="1"/>
</dbReference>
<dbReference type="SUPFAM" id="SSF53474">
    <property type="entry name" value="alpha/beta-Hydrolases"/>
    <property type="match status" value="1"/>
</dbReference>
<reference evidence="8 9" key="1">
    <citation type="submission" date="2019-05" db="EMBL/GenBank/DDBJ databases">
        <title>Panacibacter sp. strain 17mud1-8 Genome sequencing and assembly.</title>
        <authorList>
            <person name="Chhetri G."/>
        </authorList>
    </citation>
    <scope>NUCLEOTIDE SEQUENCE [LARGE SCALE GENOMIC DNA]</scope>
    <source>
        <strain evidence="8 9">17mud1-8</strain>
    </source>
</reference>
<dbReference type="Pfam" id="PF00326">
    <property type="entry name" value="Peptidase_S9"/>
    <property type="match status" value="1"/>
</dbReference>
<gene>
    <name evidence="8" type="ORF">FC093_14580</name>
</gene>
<dbReference type="GO" id="GO:0006508">
    <property type="term" value="P:proteolysis"/>
    <property type="evidence" value="ECO:0007669"/>
    <property type="project" value="UniProtKB-KW"/>
</dbReference>
<sequence>MKKLLFSIILLIPAALSAQQNTMTPELLWSLGRVSAIGLSRDGQSIIYNVTTPDVALNKSTTKMYSIPIGGGTPQEVSNVDSLYASNRISPDGKYIITDSAVKLKKVYGKDYYNDLPLSNVQIYESLNYRHWDTWEDGAFNHVFYAPVSNGKPAGTLTDIMPNEPYDCPTKPFGDEADYIWSPDSKHIVYVTKKVYGTEYAVSTNTDLYEYDITSGTTKNLTEGMMGYDVAPAYSSRGVLAWLSMKRNGYESDKQDIVVDNGAARVNLTQQRDDIHAGSFKWSNDGNNIYFIAPVNGTEQLFVVDYPGNTRKMPVIKQLTKGDFDVNEIVGEINKHLIITRSDFNHASELYSVDIAKGDMQQLTFTNDKVYSTLALCKTERRFVTTTDNKQMLMWIVYPPNFDATKKYPALLYCQGGPQSPLTQFYSFRWNMQLIASQGYIVVAPSRRGMPGFGTQWNEQVSKDWGGQVLQDYLSAIDVFSKEQFVDTAHRGCIGASFGGFSVYALEGIHNGRFKTFIAHDGIFDFRSMYGTTEELFFENWEKGGPYWDSTNAVAQRSFSQSPSNFVSRWNTPIMIVQGGKDFRVPTGQGLQAFQAAQLLGIKSKLLYFPDENHWVLKPQNALVWQRQFFDWLKETL</sequence>
<dbReference type="EMBL" id="SZQL01000011">
    <property type="protein sequence ID" value="TKK67511.1"/>
    <property type="molecule type" value="Genomic_DNA"/>
</dbReference>
<evidence type="ECO:0000256" key="3">
    <source>
        <dbReference type="ARBA" id="ARBA00022729"/>
    </source>
</evidence>
<dbReference type="RefSeq" id="WP_137262528.1">
    <property type="nucleotide sequence ID" value="NZ_SZQL01000011.1"/>
</dbReference>
<keyword evidence="9" id="KW-1185">Reference proteome</keyword>
<proteinExistence type="inferred from homology"/>
<protein>
    <submittedName>
        <fullName evidence="8">S9 family peptidase</fullName>
    </submittedName>
</protein>
<dbReference type="Pfam" id="PF00930">
    <property type="entry name" value="DPPIV_N"/>
    <property type="match status" value="1"/>
</dbReference>
<dbReference type="Gene3D" id="2.120.10.30">
    <property type="entry name" value="TolB, C-terminal domain"/>
    <property type="match status" value="2"/>
</dbReference>
<name>A0A4U3KXX2_9BACT</name>
<keyword evidence="4" id="KW-0378">Hydrolase</keyword>
<evidence type="ECO:0000259" key="7">
    <source>
        <dbReference type="Pfam" id="PF00930"/>
    </source>
</evidence>
<dbReference type="AlphaFoldDB" id="A0A4U3KXX2"/>
<evidence type="ECO:0000259" key="6">
    <source>
        <dbReference type="Pfam" id="PF00326"/>
    </source>
</evidence>
<evidence type="ECO:0000256" key="5">
    <source>
        <dbReference type="SAM" id="SignalP"/>
    </source>
</evidence>
<evidence type="ECO:0000256" key="2">
    <source>
        <dbReference type="ARBA" id="ARBA00022670"/>
    </source>
</evidence>
<dbReference type="Gene3D" id="2.140.10.30">
    <property type="entry name" value="Dipeptidylpeptidase IV, N-terminal domain"/>
    <property type="match status" value="1"/>
</dbReference>
<feature type="domain" description="Dipeptidylpeptidase IV N-terminal" evidence="7">
    <location>
        <begin position="282"/>
        <end position="388"/>
    </location>
</feature>
<dbReference type="OrthoDB" id="9812921at2"/>
<dbReference type="InterPro" id="IPR029058">
    <property type="entry name" value="AB_hydrolase_fold"/>
</dbReference>
<feature type="chain" id="PRO_5020655702" evidence="5">
    <location>
        <begin position="19"/>
        <end position="637"/>
    </location>
</feature>
<keyword evidence="2" id="KW-0645">Protease</keyword>
<comment type="caution">
    <text evidence="8">The sequence shown here is derived from an EMBL/GenBank/DDBJ whole genome shotgun (WGS) entry which is preliminary data.</text>
</comment>
<dbReference type="PANTHER" id="PTHR42776:SF13">
    <property type="entry name" value="DIPEPTIDYL-PEPTIDASE 5"/>
    <property type="match status" value="1"/>
</dbReference>
<dbReference type="InterPro" id="IPR011042">
    <property type="entry name" value="6-blade_b-propeller_TolB-like"/>
</dbReference>
<dbReference type="GO" id="GO:0004252">
    <property type="term" value="F:serine-type endopeptidase activity"/>
    <property type="evidence" value="ECO:0007669"/>
    <property type="project" value="TreeGrafter"/>
</dbReference>
<dbReference type="Gene3D" id="3.40.50.1820">
    <property type="entry name" value="alpha/beta hydrolase"/>
    <property type="match status" value="1"/>
</dbReference>
<evidence type="ECO:0000313" key="8">
    <source>
        <dbReference type="EMBL" id="TKK67511.1"/>
    </source>
</evidence>
<feature type="signal peptide" evidence="5">
    <location>
        <begin position="1"/>
        <end position="18"/>
    </location>
</feature>
<dbReference type="PANTHER" id="PTHR42776">
    <property type="entry name" value="SERINE PEPTIDASE S9 FAMILY MEMBER"/>
    <property type="match status" value="1"/>
</dbReference>
<feature type="domain" description="Peptidase S9 prolyl oligopeptidase catalytic" evidence="6">
    <location>
        <begin position="427"/>
        <end position="637"/>
    </location>
</feature>
<dbReference type="InterPro" id="IPR002469">
    <property type="entry name" value="Peptidase_S9B_N"/>
</dbReference>
<dbReference type="InterPro" id="IPR001375">
    <property type="entry name" value="Peptidase_S9_cat"/>
</dbReference>
<evidence type="ECO:0000313" key="9">
    <source>
        <dbReference type="Proteomes" id="UP000305848"/>
    </source>
</evidence>
<evidence type="ECO:0000256" key="1">
    <source>
        <dbReference type="ARBA" id="ARBA00010040"/>
    </source>
</evidence>
<comment type="similarity">
    <text evidence="1">Belongs to the peptidase S9C family.</text>
</comment>
<evidence type="ECO:0000256" key="4">
    <source>
        <dbReference type="ARBA" id="ARBA00022801"/>
    </source>
</evidence>
<dbReference type="SUPFAM" id="SSF69304">
    <property type="entry name" value="Tricorn protease N-terminal domain"/>
    <property type="match status" value="1"/>
</dbReference>
<organism evidence="8 9">
    <name type="scientific">Ilyomonas limi</name>
    <dbReference type="NCBI Taxonomy" id="2575867"/>
    <lineage>
        <taxon>Bacteria</taxon>
        <taxon>Pseudomonadati</taxon>
        <taxon>Bacteroidota</taxon>
        <taxon>Chitinophagia</taxon>
        <taxon>Chitinophagales</taxon>
        <taxon>Chitinophagaceae</taxon>
        <taxon>Ilyomonas</taxon>
    </lineage>
</organism>
<keyword evidence="3 5" id="KW-0732">Signal</keyword>
<accession>A0A4U3KXX2</accession>
<dbReference type="Proteomes" id="UP000305848">
    <property type="component" value="Unassembled WGS sequence"/>
</dbReference>